<dbReference type="EMBL" id="KB908866">
    <property type="protein sequence ID" value="EOA81585.1"/>
    <property type="molecule type" value="Genomic_DNA"/>
</dbReference>
<evidence type="ECO:0000256" key="1">
    <source>
        <dbReference type="SAM" id="SignalP"/>
    </source>
</evidence>
<evidence type="ECO:0000313" key="2">
    <source>
        <dbReference type="EMBL" id="EOA81585.1"/>
    </source>
</evidence>
<feature type="chain" id="PRO_5004342902" description="Cyanovirin-N domain-containing protein" evidence="1">
    <location>
        <begin position="22"/>
        <end position="90"/>
    </location>
</feature>
<dbReference type="OrthoDB" id="10461266at2759"/>
<name>R0I7R2_EXST2</name>
<dbReference type="GeneID" id="19402725"/>
<organism evidence="2 3">
    <name type="scientific">Exserohilum turcicum (strain 28A)</name>
    <name type="common">Northern leaf blight fungus</name>
    <name type="synonym">Setosphaeria turcica</name>
    <dbReference type="NCBI Taxonomy" id="671987"/>
    <lineage>
        <taxon>Eukaryota</taxon>
        <taxon>Fungi</taxon>
        <taxon>Dikarya</taxon>
        <taxon>Ascomycota</taxon>
        <taxon>Pezizomycotina</taxon>
        <taxon>Dothideomycetes</taxon>
        <taxon>Pleosporomycetidae</taxon>
        <taxon>Pleosporales</taxon>
        <taxon>Pleosporineae</taxon>
        <taxon>Pleosporaceae</taxon>
        <taxon>Exserohilum</taxon>
    </lineage>
</organism>
<reference evidence="2 3" key="1">
    <citation type="journal article" date="2012" name="PLoS Pathog.">
        <title>Diverse lifestyles and strategies of plant pathogenesis encoded in the genomes of eighteen Dothideomycetes fungi.</title>
        <authorList>
            <person name="Ohm R.A."/>
            <person name="Feau N."/>
            <person name="Henrissat B."/>
            <person name="Schoch C.L."/>
            <person name="Horwitz B.A."/>
            <person name="Barry K.W."/>
            <person name="Condon B.J."/>
            <person name="Copeland A.C."/>
            <person name="Dhillon B."/>
            <person name="Glaser F."/>
            <person name="Hesse C.N."/>
            <person name="Kosti I."/>
            <person name="LaButti K."/>
            <person name="Lindquist E.A."/>
            <person name="Lucas S."/>
            <person name="Salamov A.A."/>
            <person name="Bradshaw R.E."/>
            <person name="Ciuffetti L."/>
            <person name="Hamelin R.C."/>
            <person name="Kema G.H.J."/>
            <person name="Lawrence C."/>
            <person name="Scott J.A."/>
            <person name="Spatafora J.W."/>
            <person name="Turgeon B.G."/>
            <person name="de Wit P.J.G.M."/>
            <person name="Zhong S."/>
            <person name="Goodwin S.B."/>
            <person name="Grigoriev I.V."/>
        </authorList>
    </citation>
    <scope>NUCLEOTIDE SEQUENCE [LARGE SCALE GENOMIC DNA]</scope>
    <source>
        <strain evidence="3">28A</strain>
    </source>
</reference>
<gene>
    <name evidence="2" type="ORF">SETTUDRAFT_23974</name>
</gene>
<sequence>MRSTSIVTALVLTLGAQVVSAAKHDFLICCQRNPSTGVWSPNLALTELVCKALYPNDGEYRQNACYGVHTELYGDDFWTNCRNVGSQDRG</sequence>
<dbReference type="AlphaFoldDB" id="R0I7R2"/>
<reference evidence="2 3" key="2">
    <citation type="journal article" date="2013" name="PLoS Genet.">
        <title>Comparative genome structure, secondary metabolite, and effector coding capacity across Cochliobolus pathogens.</title>
        <authorList>
            <person name="Condon B.J."/>
            <person name="Leng Y."/>
            <person name="Wu D."/>
            <person name="Bushley K.E."/>
            <person name="Ohm R.A."/>
            <person name="Otillar R."/>
            <person name="Martin J."/>
            <person name="Schackwitz W."/>
            <person name="Grimwood J."/>
            <person name="MohdZainudin N."/>
            <person name="Xue C."/>
            <person name="Wang R."/>
            <person name="Manning V.A."/>
            <person name="Dhillon B."/>
            <person name="Tu Z.J."/>
            <person name="Steffenson B.J."/>
            <person name="Salamov A."/>
            <person name="Sun H."/>
            <person name="Lowry S."/>
            <person name="LaButti K."/>
            <person name="Han J."/>
            <person name="Copeland A."/>
            <person name="Lindquist E."/>
            <person name="Barry K."/>
            <person name="Schmutz J."/>
            <person name="Baker S.E."/>
            <person name="Ciuffetti L.M."/>
            <person name="Grigoriev I.V."/>
            <person name="Zhong S."/>
            <person name="Turgeon B.G."/>
        </authorList>
    </citation>
    <scope>NUCLEOTIDE SEQUENCE [LARGE SCALE GENOMIC DNA]</scope>
    <source>
        <strain evidence="3">28A</strain>
    </source>
</reference>
<protein>
    <recommendedName>
        <fullName evidence="4">Cyanovirin-N domain-containing protein</fullName>
    </recommendedName>
</protein>
<keyword evidence="3" id="KW-1185">Reference proteome</keyword>
<accession>R0I7R2</accession>
<dbReference type="RefSeq" id="XP_008030624.1">
    <property type="nucleotide sequence ID" value="XM_008032433.1"/>
</dbReference>
<feature type="signal peptide" evidence="1">
    <location>
        <begin position="1"/>
        <end position="21"/>
    </location>
</feature>
<evidence type="ECO:0008006" key="4">
    <source>
        <dbReference type="Google" id="ProtNLM"/>
    </source>
</evidence>
<evidence type="ECO:0000313" key="3">
    <source>
        <dbReference type="Proteomes" id="UP000016935"/>
    </source>
</evidence>
<proteinExistence type="predicted"/>
<dbReference type="HOGENOM" id="CLU_2442262_0_0_1"/>
<keyword evidence="1" id="KW-0732">Signal</keyword>
<dbReference type="Proteomes" id="UP000016935">
    <property type="component" value="Unassembled WGS sequence"/>
</dbReference>